<dbReference type="AlphaFoldDB" id="A0A6S6LZ71"/>
<proteinExistence type="predicted"/>
<name>A0A6S6LZ71_9BACT</name>
<reference evidence="1 2" key="1">
    <citation type="submission" date="2020-06" db="EMBL/GenBank/DDBJ databases">
        <title>Interaction of electrochemicaly active bacteria, Geobacter bremensis R4 on different carbon anode.</title>
        <authorList>
            <person name="Meng L."/>
            <person name="Yoshida N."/>
        </authorList>
    </citation>
    <scope>NUCLEOTIDE SEQUENCE [LARGE SCALE GENOMIC DNA]</scope>
    <source>
        <strain evidence="1 2">R4</strain>
    </source>
</reference>
<dbReference type="RefSeq" id="WP_185244781.1">
    <property type="nucleotide sequence ID" value="NZ_AP023213.1"/>
</dbReference>
<sequence>MSSIPELLAVTNLNELSINDFIALLLTVADKTDLHPALKEGLPEYFSGGEKLREMAGNLRQLRDAAATGNREAKAEKMAAWEAGKLAVAMNAQHLTMLSLHRKDPSLLNNIGLELKQRQQGGKSSVNVLAETPVVTAKHVQGPSGPVSGSIVVVISRAKNTIPFEMQMTDDPSNESSWSSQGIHQKSRIEYQELEPAKRLYFRVRYHIDGKTSQWSPTANIIVL</sequence>
<keyword evidence="2" id="KW-1185">Reference proteome</keyword>
<organism evidence="1 2">
    <name type="scientific">Citrifermentans bremense</name>
    <dbReference type="NCBI Taxonomy" id="60035"/>
    <lineage>
        <taxon>Bacteria</taxon>
        <taxon>Pseudomonadati</taxon>
        <taxon>Thermodesulfobacteriota</taxon>
        <taxon>Desulfuromonadia</taxon>
        <taxon>Geobacterales</taxon>
        <taxon>Geobacteraceae</taxon>
        <taxon>Citrifermentans</taxon>
    </lineage>
</organism>
<evidence type="ECO:0000313" key="2">
    <source>
        <dbReference type="Proteomes" id="UP000515472"/>
    </source>
</evidence>
<dbReference type="EMBL" id="AP023213">
    <property type="protein sequence ID" value="BCG46608.1"/>
    <property type="molecule type" value="Genomic_DNA"/>
</dbReference>
<evidence type="ECO:0000313" key="1">
    <source>
        <dbReference type="EMBL" id="BCG46608.1"/>
    </source>
</evidence>
<protein>
    <submittedName>
        <fullName evidence="1">Uncharacterized protein</fullName>
    </submittedName>
</protein>
<accession>A0A6S6LZ71</accession>
<dbReference type="Proteomes" id="UP000515472">
    <property type="component" value="Chromosome"/>
</dbReference>
<dbReference type="KEGG" id="gbn:GEOBRER4_13580"/>
<gene>
    <name evidence="1" type="ORF">GEOBRER4_n1417</name>
</gene>